<dbReference type="PANTHER" id="PTHR32092:SF5">
    <property type="entry name" value="6-PHOSPHO-BETA-GLUCOSIDASE"/>
    <property type="match status" value="1"/>
</dbReference>
<proteinExistence type="inferred from homology"/>
<dbReference type="GO" id="GO:0016616">
    <property type="term" value="F:oxidoreductase activity, acting on the CH-OH group of donors, NAD or NADP as acceptor"/>
    <property type="evidence" value="ECO:0007669"/>
    <property type="project" value="InterPro"/>
</dbReference>
<evidence type="ECO:0000256" key="8">
    <source>
        <dbReference type="PIRSR" id="PIRSR601088-1"/>
    </source>
</evidence>
<dbReference type="InterPro" id="IPR015955">
    <property type="entry name" value="Lactate_DH/Glyco_Ohase_4_C"/>
</dbReference>
<organism evidence="14 15">
    <name type="scientific">Candidatus Stercoripulliclostridium pullicola</name>
    <dbReference type="NCBI Taxonomy" id="2840953"/>
    <lineage>
        <taxon>Bacteria</taxon>
        <taxon>Bacillati</taxon>
        <taxon>Bacillota</taxon>
        <taxon>Clostridia</taxon>
        <taxon>Eubacteriales</taxon>
        <taxon>Candidatus Stercoripulliclostridium</taxon>
    </lineage>
</organism>
<dbReference type="Pfam" id="PF11975">
    <property type="entry name" value="Glyco_hydro_4C"/>
    <property type="match status" value="1"/>
</dbReference>
<dbReference type="InterPro" id="IPR036291">
    <property type="entry name" value="NAD(P)-bd_dom_sf"/>
</dbReference>
<dbReference type="Gene3D" id="3.90.110.10">
    <property type="entry name" value="Lactate dehydrogenase/glycoside hydrolase, family 4, C-terminal"/>
    <property type="match status" value="1"/>
</dbReference>
<evidence type="ECO:0000256" key="12">
    <source>
        <dbReference type="RuleBase" id="RU361152"/>
    </source>
</evidence>
<keyword evidence="4 12" id="KW-0378">Hydrolase</keyword>
<dbReference type="InterPro" id="IPR001088">
    <property type="entry name" value="Glyco_hydro_4"/>
</dbReference>
<evidence type="ECO:0000256" key="4">
    <source>
        <dbReference type="ARBA" id="ARBA00022801"/>
    </source>
</evidence>
<dbReference type="PRINTS" id="PR00732">
    <property type="entry name" value="GLHYDRLASE4"/>
</dbReference>
<feature type="binding site" evidence="9">
    <location>
        <position position="145"/>
    </location>
    <ligand>
        <name>substrate</name>
    </ligand>
</feature>
<comment type="subunit">
    <text evidence="2">Homotetramer.</text>
</comment>
<evidence type="ECO:0000256" key="2">
    <source>
        <dbReference type="ARBA" id="ARBA00011881"/>
    </source>
</evidence>
<dbReference type="PANTHER" id="PTHR32092">
    <property type="entry name" value="6-PHOSPHO-BETA-GLUCOSIDASE-RELATED"/>
    <property type="match status" value="1"/>
</dbReference>
<evidence type="ECO:0000256" key="9">
    <source>
        <dbReference type="PIRSR" id="PIRSR601088-2"/>
    </source>
</evidence>
<keyword evidence="7 12" id="KW-0326">Glycosidase</keyword>
<gene>
    <name evidence="14" type="ORF">IAB16_00200</name>
</gene>
<feature type="active site" description="Proton donor" evidence="8">
    <location>
        <position position="167"/>
    </location>
</feature>
<reference evidence="14" key="2">
    <citation type="journal article" date="2021" name="PeerJ">
        <title>Extensive microbial diversity within the chicken gut microbiome revealed by metagenomics and culture.</title>
        <authorList>
            <person name="Gilroy R."/>
            <person name="Ravi A."/>
            <person name="Getino M."/>
            <person name="Pursley I."/>
            <person name="Horton D.L."/>
            <person name="Alikhan N.F."/>
            <person name="Baker D."/>
            <person name="Gharbi K."/>
            <person name="Hall N."/>
            <person name="Watson M."/>
            <person name="Adriaenssens E.M."/>
            <person name="Foster-Nyarko E."/>
            <person name="Jarju S."/>
            <person name="Secka A."/>
            <person name="Antonio M."/>
            <person name="Oren A."/>
            <person name="Chaudhuri R.R."/>
            <person name="La Ragione R."/>
            <person name="Hildebrand F."/>
            <person name="Pallen M.J."/>
        </authorList>
    </citation>
    <scope>NUCLEOTIDE SEQUENCE</scope>
    <source>
        <strain evidence="14">517</strain>
    </source>
</reference>
<keyword evidence="3 10" id="KW-0479">Metal-binding</keyword>
<comment type="similarity">
    <text evidence="1 12">Belongs to the glycosyl hydrolase 4 family.</text>
</comment>
<evidence type="ECO:0000256" key="3">
    <source>
        <dbReference type="ARBA" id="ARBA00022723"/>
    </source>
</evidence>
<dbReference type="SUPFAM" id="SSF51735">
    <property type="entry name" value="NAD(P)-binding Rossmann-fold domains"/>
    <property type="match status" value="1"/>
</dbReference>
<dbReference type="Proteomes" id="UP000727857">
    <property type="component" value="Unassembled WGS sequence"/>
</dbReference>
<dbReference type="SUPFAM" id="SSF56327">
    <property type="entry name" value="LDH C-terminal domain-like"/>
    <property type="match status" value="1"/>
</dbReference>
<keyword evidence="5 12" id="KW-0520">NAD</keyword>
<dbReference type="GO" id="GO:0005975">
    <property type="term" value="P:carbohydrate metabolic process"/>
    <property type="evidence" value="ECO:0007669"/>
    <property type="project" value="InterPro"/>
</dbReference>
<dbReference type="EMBL" id="JADINF010000003">
    <property type="protein sequence ID" value="MBO8423432.1"/>
    <property type="molecule type" value="Genomic_DNA"/>
</dbReference>
<name>A0A940ICS3_9FIRM</name>
<feature type="binding site" evidence="10">
    <location>
        <position position="166"/>
    </location>
    <ligand>
        <name>Mn(2+)</name>
        <dbReference type="ChEBI" id="CHEBI:29035"/>
    </ligand>
</feature>
<evidence type="ECO:0000256" key="6">
    <source>
        <dbReference type="ARBA" id="ARBA00023211"/>
    </source>
</evidence>
<evidence type="ECO:0000256" key="10">
    <source>
        <dbReference type="PIRSR" id="PIRSR601088-3"/>
    </source>
</evidence>
<feature type="binding site" evidence="10">
    <location>
        <position position="196"/>
    </location>
    <ligand>
        <name>Mn(2+)</name>
        <dbReference type="ChEBI" id="CHEBI:29035"/>
    </ligand>
</feature>
<comment type="caution">
    <text evidence="14">The sequence shown here is derived from an EMBL/GenBank/DDBJ whole genome shotgun (WGS) entry which is preliminary data.</text>
</comment>
<evidence type="ECO:0000256" key="5">
    <source>
        <dbReference type="ARBA" id="ARBA00023027"/>
    </source>
</evidence>
<dbReference type="Pfam" id="PF02056">
    <property type="entry name" value="Glyco_hydro_4"/>
    <property type="match status" value="1"/>
</dbReference>
<protein>
    <submittedName>
        <fullName evidence="14">6-phospho-beta-glucosidase</fullName>
    </submittedName>
</protein>
<dbReference type="InterPro" id="IPR022616">
    <property type="entry name" value="Glyco_hydro_4_C"/>
</dbReference>
<accession>A0A940ICS3</accession>
<sequence length="455" mass="50291">MKIAVIGGGGVRSMFLAKSLAQAAARLKIDELRFMDNNPDKLGIYGKMARKVAALNAPELKFTLTADAEEAVSGVDYVITTIRAGGDEMRVRDERAALDEGVIGQETVGAAGLSFAMRSVPQLTKYCEAVRKYAKEGAKVFNFTNPAGLVAQALRDAGYDFTFGICDAPSGMLREFGKLYGVTPDRVSGEMYGLNHCSFFRNVYVDGRDVMKELAVSDEAYAKTDLRYFDKATVAAAEALPNEYLYYYYYPERAYANIVAGSETRGELIARVNKAMTEALKRIDVEKEFDEALRIYGRYYGERERMYMANETGISRGIPWSFDPMSRDDGGYAGVALRYIEIVAGGIPQTMILCVPAEGAVPFAEAGDVVEITALVTKDAVIPHRFENIPEVNMRLLKAVKEYERRAARAILTGSRAEAVEALKCNPLVAEDTISRKLVDKYIEYNKEFGVVWKG</sequence>
<keyword evidence="10" id="KW-0170">Cobalt</keyword>
<feature type="active site" description="Proton acceptor" evidence="8">
    <location>
        <position position="244"/>
    </location>
</feature>
<dbReference type="GO" id="GO:0004553">
    <property type="term" value="F:hydrolase activity, hydrolyzing O-glycosyl compounds"/>
    <property type="evidence" value="ECO:0007669"/>
    <property type="project" value="InterPro"/>
</dbReference>
<evidence type="ECO:0000256" key="7">
    <source>
        <dbReference type="ARBA" id="ARBA00023295"/>
    </source>
</evidence>
<evidence type="ECO:0000313" key="15">
    <source>
        <dbReference type="Proteomes" id="UP000727857"/>
    </source>
</evidence>
<feature type="domain" description="Glycosyl hydrolase family 4 C-terminal" evidence="13">
    <location>
        <begin position="191"/>
        <end position="429"/>
    </location>
</feature>
<comment type="cofactor">
    <cofactor evidence="12">
        <name>NAD(+)</name>
        <dbReference type="ChEBI" id="CHEBI:57540"/>
    </cofactor>
    <text evidence="12">Binds 1 NAD(+) per subunit.</text>
</comment>
<dbReference type="AlphaFoldDB" id="A0A940ICS3"/>
<keyword evidence="10" id="KW-0533">Nickel</keyword>
<evidence type="ECO:0000313" key="14">
    <source>
        <dbReference type="EMBL" id="MBO8423432.1"/>
    </source>
</evidence>
<dbReference type="Gene3D" id="3.40.50.720">
    <property type="entry name" value="NAD(P)-binding Rossmann-like Domain"/>
    <property type="match status" value="1"/>
</dbReference>
<feature type="site" description="Increases basicity of active site Tyr" evidence="11">
    <location>
        <position position="106"/>
    </location>
</feature>
<keyword evidence="6 10" id="KW-0464">Manganese</keyword>
<evidence type="ECO:0000259" key="13">
    <source>
        <dbReference type="Pfam" id="PF11975"/>
    </source>
</evidence>
<feature type="binding site" evidence="9">
    <location>
        <position position="90"/>
    </location>
    <ligand>
        <name>substrate</name>
    </ligand>
</feature>
<reference evidence="14" key="1">
    <citation type="submission" date="2020-10" db="EMBL/GenBank/DDBJ databases">
        <authorList>
            <person name="Gilroy R."/>
        </authorList>
    </citation>
    <scope>NUCLEOTIDE SEQUENCE</scope>
    <source>
        <strain evidence="14">517</strain>
    </source>
</reference>
<dbReference type="GO" id="GO:0046872">
    <property type="term" value="F:metal ion binding"/>
    <property type="evidence" value="ECO:0007669"/>
    <property type="project" value="UniProtKB-KW"/>
</dbReference>
<evidence type="ECO:0000256" key="11">
    <source>
        <dbReference type="PIRSR" id="PIRSR601088-4"/>
    </source>
</evidence>
<keyword evidence="10" id="KW-0408">Iron</keyword>
<evidence type="ECO:0000256" key="1">
    <source>
        <dbReference type="ARBA" id="ARBA00010141"/>
    </source>
</evidence>